<gene>
    <name evidence="4" type="ORF">PGLA1383_LOCUS50448</name>
</gene>
<evidence type="ECO:0000313" key="4">
    <source>
        <dbReference type="EMBL" id="CAE8634831.1"/>
    </source>
</evidence>
<keyword evidence="5" id="KW-1185">Reference proteome</keyword>
<reference evidence="4" key="1">
    <citation type="submission" date="2021-02" db="EMBL/GenBank/DDBJ databases">
        <authorList>
            <person name="Dougan E. K."/>
            <person name="Rhodes N."/>
            <person name="Thang M."/>
            <person name="Chan C."/>
        </authorList>
    </citation>
    <scope>NUCLEOTIDE SEQUENCE</scope>
</reference>
<keyword evidence="3" id="KW-0732">Signal</keyword>
<feature type="transmembrane region" description="Helical" evidence="2">
    <location>
        <begin position="315"/>
        <end position="331"/>
    </location>
</feature>
<dbReference type="EMBL" id="CAJNNV010031150">
    <property type="protein sequence ID" value="CAE8634831.1"/>
    <property type="molecule type" value="Genomic_DNA"/>
</dbReference>
<feature type="transmembrane region" description="Helical" evidence="2">
    <location>
        <begin position="119"/>
        <end position="136"/>
    </location>
</feature>
<feature type="transmembrane region" description="Helical" evidence="2">
    <location>
        <begin position="401"/>
        <end position="420"/>
    </location>
</feature>
<keyword evidence="2" id="KW-0472">Membrane</keyword>
<protein>
    <recommendedName>
        <fullName evidence="6">Acyltransferase 3 domain-containing protein</fullName>
    </recommendedName>
</protein>
<feature type="non-terminal residue" evidence="4">
    <location>
        <position position="1"/>
    </location>
</feature>
<feature type="chain" id="PRO_5032405154" description="Acyltransferase 3 domain-containing protein" evidence="3">
    <location>
        <begin position="25"/>
        <end position="565"/>
    </location>
</feature>
<name>A0A813HA43_POLGL</name>
<feature type="region of interest" description="Disordered" evidence="1">
    <location>
        <begin position="143"/>
        <end position="168"/>
    </location>
</feature>
<feature type="transmembrane region" description="Helical" evidence="2">
    <location>
        <begin position="286"/>
        <end position="303"/>
    </location>
</feature>
<organism evidence="4 5">
    <name type="scientific">Polarella glacialis</name>
    <name type="common">Dinoflagellate</name>
    <dbReference type="NCBI Taxonomy" id="89957"/>
    <lineage>
        <taxon>Eukaryota</taxon>
        <taxon>Sar</taxon>
        <taxon>Alveolata</taxon>
        <taxon>Dinophyceae</taxon>
        <taxon>Suessiales</taxon>
        <taxon>Suessiaceae</taxon>
        <taxon>Polarella</taxon>
    </lineage>
</organism>
<feature type="signal peptide" evidence="3">
    <location>
        <begin position="1"/>
        <end position="24"/>
    </location>
</feature>
<comment type="caution">
    <text evidence="4">The sequence shown here is derived from an EMBL/GenBank/DDBJ whole genome shotgun (WGS) entry which is preliminary data.</text>
</comment>
<evidence type="ECO:0008006" key="6">
    <source>
        <dbReference type="Google" id="ProtNLM"/>
    </source>
</evidence>
<keyword evidence="2" id="KW-0812">Transmembrane</keyword>
<dbReference type="AlphaFoldDB" id="A0A813HA43"/>
<keyword evidence="2" id="KW-1133">Transmembrane helix</keyword>
<feature type="transmembrane region" description="Helical" evidence="2">
    <location>
        <begin position="242"/>
        <end position="266"/>
    </location>
</feature>
<sequence length="565" mass="62592">MRLGLCSHHTAAAWPLALLGSALAAEDVPLPVALEAMIGEIVLSQNPAVIFHLKEETARVVSDPGMLIDLLANSEAWNADMLPRLDAANNWPGAKELWSAVATLHQQAFPESPGARPNVIIGIYLFWCCLCLLYASQGRTSSEGQSQFRSENRQWREASRNEEGSLSPPQRELAWDLARLLLVTCVIHYHSWQFLFPFPAEDDAPKKNIAQWWYVMFMLPGFVFISGVFGGSFSGGTVAKSLCLSVGACFFAALLTIQCHIMVFGLDVVYAYRNSFFCFEFFLSDFWYLWALLGWRLTIPPLFKVGSEWLSVPRSLLLVFALALAFVGRHATADVWGPDAGCALVGIPFANCGMDPAAHQVSSPSPSPAELLTSCDGLLTPSRPLDAAFASLVRRGSLRLIWVQFWYYAPFYALGLLRSSPQEWLSMLQQPAVRAVSAAILAAWYSAHLLFADYLQAKNLSACFFSDSCVACTTFPREVLYSPLSLEALLFDSLDFLQKAALTLSFLSLLAWLSTYLQLRLPRCTELLAEQGSRSLYAYILHCKVLQFAAFNGILSLSDHIKGNY</sequence>
<evidence type="ECO:0000256" key="2">
    <source>
        <dbReference type="SAM" id="Phobius"/>
    </source>
</evidence>
<evidence type="ECO:0000313" key="5">
    <source>
        <dbReference type="Proteomes" id="UP000654075"/>
    </source>
</evidence>
<feature type="compositionally biased region" description="Basic and acidic residues" evidence="1">
    <location>
        <begin position="150"/>
        <end position="163"/>
    </location>
</feature>
<proteinExistence type="predicted"/>
<evidence type="ECO:0000256" key="3">
    <source>
        <dbReference type="SAM" id="SignalP"/>
    </source>
</evidence>
<accession>A0A813HA43</accession>
<dbReference type="Proteomes" id="UP000654075">
    <property type="component" value="Unassembled WGS sequence"/>
</dbReference>
<feature type="non-terminal residue" evidence="4">
    <location>
        <position position="565"/>
    </location>
</feature>
<feature type="transmembrane region" description="Helical" evidence="2">
    <location>
        <begin position="432"/>
        <end position="451"/>
    </location>
</feature>
<feature type="transmembrane region" description="Helical" evidence="2">
    <location>
        <begin position="212"/>
        <end position="230"/>
    </location>
</feature>
<evidence type="ECO:0000256" key="1">
    <source>
        <dbReference type="SAM" id="MobiDB-lite"/>
    </source>
</evidence>